<feature type="transmembrane region" description="Helical" evidence="7">
    <location>
        <begin position="378"/>
        <end position="398"/>
    </location>
</feature>
<feature type="transmembrane region" description="Helical" evidence="7">
    <location>
        <begin position="221"/>
        <end position="249"/>
    </location>
</feature>
<dbReference type="AlphaFoldDB" id="A0A3M9MAP9"/>
<evidence type="ECO:0000313" key="10">
    <source>
        <dbReference type="Proteomes" id="UP000271678"/>
    </source>
</evidence>
<keyword evidence="3" id="KW-1003">Cell membrane</keyword>
<feature type="transmembrane region" description="Helical" evidence="7">
    <location>
        <begin position="148"/>
        <end position="168"/>
    </location>
</feature>
<evidence type="ECO:0000256" key="3">
    <source>
        <dbReference type="ARBA" id="ARBA00022475"/>
    </source>
</evidence>
<evidence type="ECO:0000256" key="7">
    <source>
        <dbReference type="SAM" id="Phobius"/>
    </source>
</evidence>
<dbReference type="InterPro" id="IPR020846">
    <property type="entry name" value="MFS_dom"/>
</dbReference>
<name>A0A3M9MAP9_9MICO</name>
<gene>
    <name evidence="9" type="ORF">EFY87_09760</name>
</gene>
<proteinExistence type="predicted"/>
<evidence type="ECO:0000256" key="4">
    <source>
        <dbReference type="ARBA" id="ARBA00022692"/>
    </source>
</evidence>
<dbReference type="Gene3D" id="1.20.1250.20">
    <property type="entry name" value="MFS general substrate transporter like domains"/>
    <property type="match status" value="1"/>
</dbReference>
<protein>
    <submittedName>
        <fullName evidence="9">MFS transporter</fullName>
    </submittedName>
</protein>
<feature type="transmembrane region" description="Helical" evidence="7">
    <location>
        <begin position="311"/>
        <end position="336"/>
    </location>
</feature>
<keyword evidence="4 7" id="KW-0812">Transmembrane</keyword>
<dbReference type="PANTHER" id="PTHR23517">
    <property type="entry name" value="RESISTANCE PROTEIN MDTM, PUTATIVE-RELATED-RELATED"/>
    <property type="match status" value="1"/>
</dbReference>
<feature type="transmembrane region" description="Helical" evidence="7">
    <location>
        <begin position="348"/>
        <end position="372"/>
    </location>
</feature>
<feature type="transmembrane region" description="Helical" evidence="7">
    <location>
        <begin position="255"/>
        <end position="276"/>
    </location>
</feature>
<dbReference type="InterPro" id="IPR011701">
    <property type="entry name" value="MFS"/>
</dbReference>
<sequence length="411" mass="43052">MNTRAHSTTRHRFSYWMTAFAFLSLQAFMTAPSPLYGLYARRDDFTSLTITLVYAAYAVGVIASLFFAGHLSDQHGRRPFLLAALGLDAISAIIFIAWPALPGLFLARVLCGLSVGLTASTATTYLTELHAAHRPPHLRHRAQLLASNITLGGLGLGALVVGLLAQYAPHPLTIPYVVMLAAFAISAVGLIFSAETRPRLDPRPPYRPQRAAVPPHARSEFIAALVGIGLAFAVLGMFIGLAGTFLLVVLHHTSLALAGAAIGLVFAAGIVLTTAINRWTPRAVLTISVLLMILGLTILVTSAWLPTPSLTLFLIGGAVIGAGGSATFKGSLTVVIGISPPAKLAESLAAFFLSGYIGISIPVIGLGIALQHVTTRDALLGFAIIIAAGILAATPFLLTYRPKNASPATAT</sequence>
<keyword evidence="6 7" id="KW-0472">Membrane</keyword>
<dbReference type="InterPro" id="IPR050171">
    <property type="entry name" value="MFS_Transporters"/>
</dbReference>
<feature type="domain" description="Major facilitator superfamily (MFS) profile" evidence="8">
    <location>
        <begin position="1"/>
        <end position="401"/>
    </location>
</feature>
<dbReference type="EMBL" id="RJJQ01000008">
    <property type="protein sequence ID" value="RNI22247.1"/>
    <property type="molecule type" value="Genomic_DNA"/>
</dbReference>
<feature type="transmembrane region" description="Helical" evidence="7">
    <location>
        <begin position="47"/>
        <end position="68"/>
    </location>
</feature>
<feature type="transmembrane region" description="Helical" evidence="7">
    <location>
        <begin position="174"/>
        <end position="194"/>
    </location>
</feature>
<organism evidence="9 10">
    <name type="scientific">Flexivirga caeni</name>
    <dbReference type="NCBI Taxonomy" id="2294115"/>
    <lineage>
        <taxon>Bacteria</taxon>
        <taxon>Bacillati</taxon>
        <taxon>Actinomycetota</taxon>
        <taxon>Actinomycetes</taxon>
        <taxon>Micrococcales</taxon>
        <taxon>Dermacoccaceae</taxon>
        <taxon>Flexivirga</taxon>
    </lineage>
</organism>
<dbReference type="GO" id="GO:0022857">
    <property type="term" value="F:transmembrane transporter activity"/>
    <property type="evidence" value="ECO:0007669"/>
    <property type="project" value="InterPro"/>
</dbReference>
<comment type="caution">
    <text evidence="9">The sequence shown here is derived from an EMBL/GenBank/DDBJ whole genome shotgun (WGS) entry which is preliminary data.</text>
</comment>
<keyword evidence="2" id="KW-0813">Transport</keyword>
<dbReference type="Pfam" id="PF07690">
    <property type="entry name" value="MFS_1"/>
    <property type="match status" value="1"/>
</dbReference>
<evidence type="ECO:0000313" key="9">
    <source>
        <dbReference type="EMBL" id="RNI22247.1"/>
    </source>
</evidence>
<evidence type="ECO:0000256" key="1">
    <source>
        <dbReference type="ARBA" id="ARBA00004651"/>
    </source>
</evidence>
<evidence type="ECO:0000256" key="2">
    <source>
        <dbReference type="ARBA" id="ARBA00022448"/>
    </source>
</evidence>
<reference evidence="9 10" key="1">
    <citation type="submission" date="2018-11" db="EMBL/GenBank/DDBJ databases">
        <title>Draft genome of Simplicispira Flexivirga sp. BO-16.</title>
        <authorList>
            <person name="Im W.T."/>
        </authorList>
    </citation>
    <scope>NUCLEOTIDE SEQUENCE [LARGE SCALE GENOMIC DNA]</scope>
    <source>
        <strain evidence="9 10">BO-16</strain>
    </source>
</reference>
<comment type="subcellular location">
    <subcellularLocation>
        <location evidence="1">Cell membrane</location>
        <topology evidence="1">Multi-pass membrane protein</topology>
    </subcellularLocation>
</comment>
<dbReference type="RefSeq" id="WP_123271286.1">
    <property type="nucleotide sequence ID" value="NZ_RJJQ01000008.1"/>
</dbReference>
<dbReference type="GO" id="GO:0005886">
    <property type="term" value="C:plasma membrane"/>
    <property type="evidence" value="ECO:0007669"/>
    <property type="project" value="UniProtKB-SubCell"/>
</dbReference>
<accession>A0A3M9MAP9</accession>
<keyword evidence="10" id="KW-1185">Reference proteome</keyword>
<dbReference type="PANTHER" id="PTHR23517:SF13">
    <property type="entry name" value="MAJOR FACILITATOR SUPERFAMILY MFS_1"/>
    <property type="match status" value="1"/>
</dbReference>
<dbReference type="Proteomes" id="UP000271678">
    <property type="component" value="Unassembled WGS sequence"/>
</dbReference>
<evidence type="ECO:0000256" key="6">
    <source>
        <dbReference type="ARBA" id="ARBA00023136"/>
    </source>
</evidence>
<evidence type="ECO:0000256" key="5">
    <source>
        <dbReference type="ARBA" id="ARBA00022989"/>
    </source>
</evidence>
<keyword evidence="5 7" id="KW-1133">Transmembrane helix</keyword>
<feature type="transmembrane region" description="Helical" evidence="7">
    <location>
        <begin position="283"/>
        <end position="305"/>
    </location>
</feature>
<dbReference type="InterPro" id="IPR036259">
    <property type="entry name" value="MFS_trans_sf"/>
</dbReference>
<dbReference type="SUPFAM" id="SSF103473">
    <property type="entry name" value="MFS general substrate transporter"/>
    <property type="match status" value="1"/>
</dbReference>
<feature type="transmembrane region" description="Helical" evidence="7">
    <location>
        <begin position="105"/>
        <end position="127"/>
    </location>
</feature>
<evidence type="ECO:0000259" key="8">
    <source>
        <dbReference type="PROSITE" id="PS50850"/>
    </source>
</evidence>
<dbReference type="PROSITE" id="PS50850">
    <property type="entry name" value="MFS"/>
    <property type="match status" value="1"/>
</dbReference>
<dbReference type="OrthoDB" id="3177957at2"/>
<feature type="transmembrane region" description="Helical" evidence="7">
    <location>
        <begin position="80"/>
        <end position="99"/>
    </location>
</feature>